<evidence type="ECO:0000256" key="2">
    <source>
        <dbReference type="RuleBase" id="RU003690"/>
    </source>
</evidence>
<organism evidence="4 5">
    <name type="scientific">Tanacetum coccineum</name>
    <dbReference type="NCBI Taxonomy" id="301880"/>
    <lineage>
        <taxon>Eukaryota</taxon>
        <taxon>Viridiplantae</taxon>
        <taxon>Streptophyta</taxon>
        <taxon>Embryophyta</taxon>
        <taxon>Tracheophyta</taxon>
        <taxon>Spermatophyta</taxon>
        <taxon>Magnoliopsida</taxon>
        <taxon>eudicotyledons</taxon>
        <taxon>Gunneridae</taxon>
        <taxon>Pentapetalae</taxon>
        <taxon>asterids</taxon>
        <taxon>campanulids</taxon>
        <taxon>Asterales</taxon>
        <taxon>Asteraceae</taxon>
        <taxon>Asteroideae</taxon>
        <taxon>Anthemideae</taxon>
        <taxon>Anthemidinae</taxon>
        <taxon>Tanacetum</taxon>
    </lineage>
</organism>
<comment type="similarity">
    <text evidence="1 2">Belongs to the glycosyl hydrolase 1 family.</text>
</comment>
<dbReference type="PROSITE" id="PS51700">
    <property type="entry name" value="SEPARIN"/>
    <property type="match status" value="1"/>
</dbReference>
<accession>A0ABQ5A654</accession>
<dbReference type="InterPro" id="IPR017853">
    <property type="entry name" value="GH"/>
</dbReference>
<dbReference type="PANTHER" id="PTHR10353:SF268">
    <property type="entry name" value="BETA-GLUCOSIDASE"/>
    <property type="match status" value="1"/>
</dbReference>
<dbReference type="PRINTS" id="PR00131">
    <property type="entry name" value="GLHYDRLASE1"/>
</dbReference>
<sequence length="186" mass="21585">MPSVMSISSTIHKRRSYDDNDHMLFPTIDLRGAYYVLNLQGDLKQPERNLVEWLNKKNFEGIVGTSPTQDQLRMILKSRDIFMYIGHGSGERGSYVVLRGMEEIVSNMKIRYNNLPMYITENGYSSPDVHEQQVNELLNDVKRVEYHTTYLSSLAKSIRDGANIHGYFAWLLMDGYEWLQGYSVTF</sequence>
<protein>
    <submittedName>
        <fullName evidence="4">Beta-glucosidase 18-like protein</fullName>
    </submittedName>
</protein>
<reference evidence="4" key="2">
    <citation type="submission" date="2022-01" db="EMBL/GenBank/DDBJ databases">
        <authorList>
            <person name="Yamashiro T."/>
            <person name="Shiraishi A."/>
            <person name="Satake H."/>
            <person name="Nakayama K."/>
        </authorList>
    </citation>
    <scope>NUCLEOTIDE SEQUENCE</scope>
</reference>
<evidence type="ECO:0000256" key="1">
    <source>
        <dbReference type="ARBA" id="ARBA00010838"/>
    </source>
</evidence>
<dbReference type="PANTHER" id="PTHR10353">
    <property type="entry name" value="GLYCOSYL HYDROLASE"/>
    <property type="match status" value="1"/>
</dbReference>
<dbReference type="InterPro" id="IPR001360">
    <property type="entry name" value="Glyco_hydro_1"/>
</dbReference>
<dbReference type="SUPFAM" id="SSF51445">
    <property type="entry name" value="(Trans)glycosidases"/>
    <property type="match status" value="1"/>
</dbReference>
<dbReference type="EMBL" id="BQNB010012018">
    <property type="protein sequence ID" value="GJS98124.1"/>
    <property type="molecule type" value="Genomic_DNA"/>
</dbReference>
<comment type="caution">
    <text evidence="4">The sequence shown here is derived from an EMBL/GenBank/DDBJ whole genome shotgun (WGS) entry which is preliminary data.</text>
</comment>
<evidence type="ECO:0000313" key="5">
    <source>
        <dbReference type="Proteomes" id="UP001151760"/>
    </source>
</evidence>
<dbReference type="Pfam" id="PF03568">
    <property type="entry name" value="Separin_C"/>
    <property type="match status" value="1"/>
</dbReference>
<dbReference type="Pfam" id="PF00232">
    <property type="entry name" value="Glyco_hydro_1"/>
    <property type="match status" value="1"/>
</dbReference>
<gene>
    <name evidence="4" type="ORF">Tco_0819294</name>
</gene>
<keyword evidence="5" id="KW-1185">Reference proteome</keyword>
<evidence type="ECO:0000313" key="4">
    <source>
        <dbReference type="EMBL" id="GJS98124.1"/>
    </source>
</evidence>
<dbReference type="Proteomes" id="UP001151760">
    <property type="component" value="Unassembled WGS sequence"/>
</dbReference>
<reference evidence="4" key="1">
    <citation type="journal article" date="2022" name="Int. J. Mol. Sci.">
        <title>Draft Genome of Tanacetum Coccineum: Genomic Comparison of Closely Related Tanacetum-Family Plants.</title>
        <authorList>
            <person name="Yamashiro T."/>
            <person name="Shiraishi A."/>
            <person name="Nakayama K."/>
            <person name="Satake H."/>
        </authorList>
    </citation>
    <scope>NUCLEOTIDE SEQUENCE</scope>
</reference>
<name>A0ABQ5A654_9ASTR</name>
<proteinExistence type="inferred from homology"/>
<dbReference type="InterPro" id="IPR030397">
    <property type="entry name" value="SEPARIN_core_dom"/>
</dbReference>
<feature type="domain" description="Peptidase C50" evidence="3">
    <location>
        <begin position="30"/>
        <end position="135"/>
    </location>
</feature>
<dbReference type="Gene3D" id="3.20.20.80">
    <property type="entry name" value="Glycosidases"/>
    <property type="match status" value="1"/>
</dbReference>
<evidence type="ECO:0000259" key="3">
    <source>
        <dbReference type="PROSITE" id="PS51700"/>
    </source>
</evidence>